<dbReference type="EMBL" id="JASBWV010000002">
    <property type="protein sequence ID" value="KAJ9127531.1"/>
    <property type="molecule type" value="Genomic_DNA"/>
</dbReference>
<keyword evidence="2" id="KW-1185">Reference proteome</keyword>
<reference evidence="1" key="1">
    <citation type="submission" date="2023-04" db="EMBL/GenBank/DDBJ databases">
        <title>Draft Genome sequencing of Naganishia species isolated from polar environments using Oxford Nanopore Technology.</title>
        <authorList>
            <person name="Leo P."/>
            <person name="Venkateswaran K."/>
        </authorList>
    </citation>
    <scope>NUCLEOTIDE SEQUENCE</scope>
    <source>
        <strain evidence="1">DBVPG 5303</strain>
    </source>
</reference>
<proteinExistence type="predicted"/>
<name>A0ACC2XVS3_9TREE</name>
<dbReference type="Proteomes" id="UP001234202">
    <property type="component" value="Unassembled WGS sequence"/>
</dbReference>
<protein>
    <submittedName>
        <fullName evidence="1">Uncharacterized protein</fullName>
    </submittedName>
</protein>
<organism evidence="1 2">
    <name type="scientific">Naganishia onofrii</name>
    <dbReference type="NCBI Taxonomy" id="1851511"/>
    <lineage>
        <taxon>Eukaryota</taxon>
        <taxon>Fungi</taxon>
        <taxon>Dikarya</taxon>
        <taxon>Basidiomycota</taxon>
        <taxon>Agaricomycotina</taxon>
        <taxon>Tremellomycetes</taxon>
        <taxon>Filobasidiales</taxon>
        <taxon>Filobasidiaceae</taxon>
        <taxon>Naganishia</taxon>
    </lineage>
</organism>
<accession>A0ACC2XVS3</accession>
<sequence length="2088" mass="234150">MSGLSSILSSTLKRTEMNCMRLSSDIISQHLVDPSSILSAATLTSVCHSLLKTNGLSESLIVSLLQEVQTHNSLDYLQQVVVDVIEDLQELENSRQEEKGKVAKDSSVELKQSDASRSVRVLQALLNSAVVSASDAAHLVDSSRLSTFGLISSQPRHNSLEKRKRTNRFYRQKKYTLIRECSEGWARLIVLLADESAIGPGANGTNTSGEPEIERNHRARTLWRKVVALIGYYDLSPARVLDIILDAFCHKLASHWRFFLELLEHSPWGVRNMGSKGKAKELVRENEEDRSDTEFADDLDLEGGNLILTQVLGFKFGTYQEPERDLKGAIKDLEATPKELTLVTAILIKHRLVRTLDILPYLTPNDQVMEDLDADFAARVRREMGGSGNALTQSGALKDDDSPSTSANASGQGAGATNMTSEEIDNLPRQRVMLCESLLAIGHLPPAMFMLSKWPVMAQSSELVSDLLLRVIQYSLEPAYQTIARSEGDAKRGPNYRMHFPFAVPEPTLTTISPEPAPTEKKRFVFFYNGWQENIPRWHRIDEVVAKVTPFAKFVGPQGARNVAVLVWLCRIGVAHQQTDDSEQTKKAWLDIMRVLVLPSMPLLKSNYSFNIEVWPLLQRMETSQRHALYGEWHAAISNPMHSRYMPVMAAAAAQTTTEVKRILKRMTTSYDRVHARAIGKFSYSAPTALWSVILPQITSYQNMKTTVVESARYLSDFGWDVTIFMLLDALTNESKTAVKQDGTSASTWLIGVAAFIGQLAKRYSAMNLNPFFHLILNQLARDNLSGLITLKHIVSAMAGIDPIINVSPDQVKCFSGGAVLYVEGVEATRADYTEPPRAILERTAMAGVKPQRKQNNTKARNRLLVSLESSGLTVPLLIAMCQARKSCIFTATSASEHNKQLVTSMDECHSICNQFIRFLHNTMSKEKYAQFLPAFGQLHSDYLLDIAMAYQLVRPKLHWQLYNREEYLRVRLRKYRKDLSPEQESLATWDDQDWQAPLWPIMSDTALFVSEEVRASQLVPFHATFWQLSLGEIACPDGMYSQVIKRLKDVARDLEDWAKPGVALDADWSSAYRANRSAILSKVEALTAEHEEQSRIAKEADERIDKESVKWFPECASVQLKHKLGQILHRECFYPRAIFSMSDATFVAQIGLHLHKKRVPNFSLLIFYDKFFGDALPSCIFSCSEAQATNLGRCLGLMLKDIEVWRASKTTYNEQALGSKNEETGQYEYQGMRLFNNEYLTWEKWGNMVYKWHKKILKAITVGLHAGDYLHIKNTIHVARNLLPAYPKVKSVFSELTRVIREFIDAETRDQALMREDLHLAVKSYEDALTLANRDSTFIIPDDQFFIRIARPGQVRASTSRPMEVDGSQLATPVSVADAKIDRLPSLNVQDTKVPIQDASVTGLSNFAGDSKAASSEGVVQKPLDEQASKSPIAKNINHTEATLSLRDALLRKSERARLTPPSDAELQRTVGNSLSGSPLTNGVDAANTSGPKVTQINGAMSPGKSIPREPRSKDSLSESKQLPLRTMEPPAAPRGPISISRQAPIAGIGSDESKQAMASDRPDYRDKPNDAQAPATPRHARDRDDRQQTAHENHAGNDHVTSSVRSATGTSQKTSPGRLAGSRSGSVDSKYSRASDHHRDQDRRSDRRTGERDRDRYPDRERDRAREPEKDRDTRKEKEQDKSTERASNRDRDHGHRSERHRPEDNGRERRREARDRDDKRDDKPKREERRSERERERRDRDRDRPRDRDRGKDRDDKDRSRPSRKDDEREREKEKEKEKDKERPRERERGERVNDKEREKDDRDRARDIGRRDRDIARSGDGDRDRYQGRNRDRIEKDARSRDERDTAGDTDSRRSDRSAGGSSLEVRSSIDALSRRFDAQRQHSISDSRATIMESAVEPVRTTPQPRELIGSAFDARKPQNGSEGKNGDAPASDGGSNGIRGSGPSRTVEATPMKSATPTLSSRLGPRIESDNTSRNKPASPSPMNHPLPGKPVSTGSSLASALALAAGGISPDLRKRPVEEPTANEGTRGSAAPSSANKRTRIDRQGARERGERATAAGAFSRLSGGMVNNGSTASTTSSRRE</sequence>
<evidence type="ECO:0000313" key="2">
    <source>
        <dbReference type="Proteomes" id="UP001234202"/>
    </source>
</evidence>
<gene>
    <name evidence="1" type="ORF">QFC24_000940</name>
</gene>
<evidence type="ECO:0000313" key="1">
    <source>
        <dbReference type="EMBL" id="KAJ9127531.1"/>
    </source>
</evidence>
<comment type="caution">
    <text evidence="1">The sequence shown here is derived from an EMBL/GenBank/DDBJ whole genome shotgun (WGS) entry which is preliminary data.</text>
</comment>